<dbReference type="EMBL" id="QTSX02000796">
    <property type="protein sequence ID" value="KAJ9084911.1"/>
    <property type="molecule type" value="Genomic_DNA"/>
</dbReference>
<sequence length="257" mass="28862">MDQFPLAHITGLLDEPTPQVPQQPFTQSPQVPHQPLTQPPQVPRQPLPQPLLVPHQPLSQQSLTQPPQAPRQPPTQQPITQPPQVPRQQLLQPPQVPRQPLQRARAYAPYPATTSLSHVMQAWLKYRQVEWGLTNEMVSLVPCFFTLTKSSRHASYDMIMDMLQEPTCPEILPTVLGAICFRMRPAKAILDSTVQSMESLTSRDSKLLLFSMTLMRHATKRAQPNPSSKPSANPIQATPSTSPSYYHPQVDSNKFSV</sequence>
<reference evidence="1" key="1">
    <citation type="submission" date="2022-04" db="EMBL/GenBank/DDBJ databases">
        <title>Genome of the entomopathogenic fungus Entomophthora muscae.</title>
        <authorList>
            <person name="Elya C."/>
            <person name="Lovett B.R."/>
            <person name="Lee E."/>
            <person name="Macias A.M."/>
            <person name="Hajek A.E."/>
            <person name="De Bivort B.L."/>
            <person name="Kasson M.T."/>
            <person name="De Fine Licht H.H."/>
            <person name="Stajich J.E."/>
        </authorList>
    </citation>
    <scope>NUCLEOTIDE SEQUENCE</scope>
    <source>
        <strain evidence="1">Berkeley</strain>
    </source>
</reference>
<evidence type="ECO:0000313" key="2">
    <source>
        <dbReference type="Proteomes" id="UP001165960"/>
    </source>
</evidence>
<dbReference type="Proteomes" id="UP001165960">
    <property type="component" value="Unassembled WGS sequence"/>
</dbReference>
<comment type="caution">
    <text evidence="1">The sequence shown here is derived from an EMBL/GenBank/DDBJ whole genome shotgun (WGS) entry which is preliminary data.</text>
</comment>
<keyword evidence="2" id="KW-1185">Reference proteome</keyword>
<organism evidence="1 2">
    <name type="scientific">Entomophthora muscae</name>
    <dbReference type="NCBI Taxonomy" id="34485"/>
    <lineage>
        <taxon>Eukaryota</taxon>
        <taxon>Fungi</taxon>
        <taxon>Fungi incertae sedis</taxon>
        <taxon>Zoopagomycota</taxon>
        <taxon>Entomophthoromycotina</taxon>
        <taxon>Entomophthoromycetes</taxon>
        <taxon>Entomophthorales</taxon>
        <taxon>Entomophthoraceae</taxon>
        <taxon>Entomophthora</taxon>
    </lineage>
</organism>
<protein>
    <submittedName>
        <fullName evidence="1">Uncharacterized protein</fullName>
    </submittedName>
</protein>
<evidence type="ECO:0000313" key="1">
    <source>
        <dbReference type="EMBL" id="KAJ9084911.1"/>
    </source>
</evidence>
<accession>A0ACC2UEF2</accession>
<gene>
    <name evidence="1" type="ORF">DSO57_1019243</name>
</gene>
<proteinExistence type="predicted"/>
<name>A0ACC2UEF2_9FUNG</name>